<dbReference type="Pfam" id="PF07681">
    <property type="entry name" value="DoxX"/>
    <property type="match status" value="1"/>
</dbReference>
<keyword evidence="3 5" id="KW-1133">Transmembrane helix</keyword>
<gene>
    <name evidence="6" type="ORF">JIN81_17860</name>
</gene>
<dbReference type="InterPro" id="IPR032808">
    <property type="entry name" value="DoxX"/>
</dbReference>
<evidence type="ECO:0000256" key="3">
    <source>
        <dbReference type="ARBA" id="ARBA00022989"/>
    </source>
</evidence>
<name>A0A934RI20_9BACT</name>
<dbReference type="Proteomes" id="UP000658278">
    <property type="component" value="Unassembled WGS sequence"/>
</dbReference>
<protein>
    <submittedName>
        <fullName evidence="6">DoxX family protein</fullName>
    </submittedName>
</protein>
<comment type="caution">
    <text evidence="6">The sequence shown here is derived from an EMBL/GenBank/DDBJ whole genome shotgun (WGS) entry which is preliminary data.</text>
</comment>
<dbReference type="GO" id="GO:0016020">
    <property type="term" value="C:membrane"/>
    <property type="evidence" value="ECO:0007669"/>
    <property type="project" value="UniProtKB-SubCell"/>
</dbReference>
<keyword evidence="4 5" id="KW-0472">Membrane</keyword>
<sequence length="144" mass="15527">MNDSTTPRAFLGLTDKQLAYLVVRIGLGTNLFFHGVVRLPKLQGFVQGMEKAFADSLLPGFLITPMAHAIPVVELIVGLMLLLGAKTRAALLATAALMLVLITGCCFIENWGPINSQMVILALAALLIAHSHLNRFSLTRDTPC</sequence>
<evidence type="ECO:0000256" key="5">
    <source>
        <dbReference type="SAM" id="Phobius"/>
    </source>
</evidence>
<evidence type="ECO:0000256" key="4">
    <source>
        <dbReference type="ARBA" id="ARBA00023136"/>
    </source>
</evidence>
<proteinExistence type="predicted"/>
<dbReference type="RefSeq" id="WP_200283186.1">
    <property type="nucleotide sequence ID" value="NZ_JAENII010000020.1"/>
</dbReference>
<dbReference type="EMBL" id="JAENII010000020">
    <property type="protein sequence ID" value="MBK1828906.1"/>
    <property type="molecule type" value="Genomic_DNA"/>
</dbReference>
<evidence type="ECO:0000313" key="6">
    <source>
        <dbReference type="EMBL" id="MBK1828906.1"/>
    </source>
</evidence>
<evidence type="ECO:0000256" key="1">
    <source>
        <dbReference type="ARBA" id="ARBA00004141"/>
    </source>
</evidence>
<feature type="transmembrane region" description="Helical" evidence="5">
    <location>
        <begin position="90"/>
        <end position="111"/>
    </location>
</feature>
<dbReference type="AlphaFoldDB" id="A0A934RI20"/>
<keyword evidence="7" id="KW-1185">Reference proteome</keyword>
<evidence type="ECO:0000313" key="7">
    <source>
        <dbReference type="Proteomes" id="UP000658278"/>
    </source>
</evidence>
<reference evidence="6" key="1">
    <citation type="submission" date="2021-01" db="EMBL/GenBank/DDBJ databases">
        <title>Modified the classification status of verrucomicrobia.</title>
        <authorList>
            <person name="Feng X."/>
        </authorList>
    </citation>
    <scope>NUCLEOTIDE SEQUENCE</scope>
    <source>
        <strain evidence="6">KCTC 22201</strain>
    </source>
</reference>
<comment type="subcellular location">
    <subcellularLocation>
        <location evidence="1">Membrane</location>
        <topology evidence="1">Multi-pass membrane protein</topology>
    </subcellularLocation>
</comment>
<feature type="transmembrane region" description="Helical" evidence="5">
    <location>
        <begin position="57"/>
        <end position="83"/>
    </location>
</feature>
<organism evidence="6 7">
    <name type="scientific">Haloferula rosea</name>
    <dbReference type="NCBI Taxonomy" id="490093"/>
    <lineage>
        <taxon>Bacteria</taxon>
        <taxon>Pseudomonadati</taxon>
        <taxon>Verrucomicrobiota</taxon>
        <taxon>Verrucomicrobiia</taxon>
        <taxon>Verrucomicrobiales</taxon>
        <taxon>Verrucomicrobiaceae</taxon>
        <taxon>Haloferula</taxon>
    </lineage>
</organism>
<feature type="transmembrane region" description="Helical" evidence="5">
    <location>
        <begin position="18"/>
        <end position="37"/>
    </location>
</feature>
<evidence type="ECO:0000256" key="2">
    <source>
        <dbReference type="ARBA" id="ARBA00022692"/>
    </source>
</evidence>
<keyword evidence="2 5" id="KW-0812">Transmembrane</keyword>
<feature type="transmembrane region" description="Helical" evidence="5">
    <location>
        <begin position="117"/>
        <end position="133"/>
    </location>
</feature>
<accession>A0A934RI20</accession>